<dbReference type="Pfam" id="PF02992">
    <property type="entry name" value="Transposase_21"/>
    <property type="match status" value="1"/>
</dbReference>
<gene>
    <name evidence="2" type="primary">P49606</name>
</gene>
<organism evidence="2">
    <name type="scientific">Ganoderma boninense</name>
    <dbReference type="NCBI Taxonomy" id="34458"/>
    <lineage>
        <taxon>Eukaryota</taxon>
        <taxon>Fungi</taxon>
        <taxon>Dikarya</taxon>
        <taxon>Basidiomycota</taxon>
        <taxon>Agaricomycotina</taxon>
        <taxon>Agaricomycetes</taxon>
        <taxon>Polyporales</taxon>
        <taxon>Polyporaceae</taxon>
        <taxon>Ganoderma</taxon>
    </lineage>
</organism>
<dbReference type="PANTHER" id="PTHR46579:SF2">
    <property type="entry name" value="C2H2-TYPE DOMAIN-CONTAINING PROTEIN"/>
    <property type="match status" value="1"/>
</dbReference>
<reference evidence="2" key="1">
    <citation type="submission" date="2019-10" db="EMBL/GenBank/DDBJ databases">
        <authorList>
            <person name="Nor Muhammad N."/>
        </authorList>
    </citation>
    <scope>NUCLEOTIDE SEQUENCE</scope>
</reference>
<name>A0A5K1JZ14_9APHY</name>
<dbReference type="EC" id="4.6.1.1" evidence="2"/>
<feature type="transmembrane region" description="Helical" evidence="1">
    <location>
        <begin position="106"/>
        <end position="124"/>
    </location>
</feature>
<dbReference type="EMBL" id="LR726371">
    <property type="protein sequence ID" value="VWO97532.1"/>
    <property type="molecule type" value="Genomic_DNA"/>
</dbReference>
<dbReference type="InterPro" id="IPR004242">
    <property type="entry name" value="Transposase_21"/>
</dbReference>
<evidence type="ECO:0000313" key="2">
    <source>
        <dbReference type="EMBL" id="VWO97532.1"/>
    </source>
</evidence>
<dbReference type="AlphaFoldDB" id="A0A5K1JZ14"/>
<proteinExistence type="predicted"/>
<accession>A0A5K1JZ14</accession>
<keyword evidence="2" id="KW-0456">Lyase</keyword>
<keyword evidence="1" id="KW-1133">Transmembrane helix</keyword>
<sequence>MSPTDPPTELERRHLRSATLLDHRSWVALQLLTLQSLALPNDKQVRKHRDGLIEKLKAELIRLDDIVQRAWEREMAAAGFVCVTDLGVLPPVTVDPPEVFDPDQTAVPPFVLAALFMVTILHTVASVARPYTQFILATLQVLLFGVLSWHTNPIAKAMLDASQDAILQRIPLDIRSALSFFDLEPDIVAYAACPACGATYAPDPLKPDDPYPHTCTSQETDKPICGAPLVYEVKLAPSRGKGPARVAYRAHRIYPYHPLKSYLARLFLRLDAENHMETSWDRPERSKDGPWEDILDAPAFRQFLGPDGQTYFSVQKDGCINLVFSLFIDWFNPYGNKQAGKSHSIGAIYLINNNLPPSLRFRPEYVYLAAIIPGPKEPSVDQINHFLRPLVDELLELWHVGIYLSRTAKRQAGRQIRAAIIPLICDLPALRKTAGFAHHSSHHFCSMCPLPKSQISNADRATWPKSRTWQEHVDIARAWRDASTERDRKDIFNRHGLRWSELLRLNYWDPTNYAVVDSMHNLFLGELRHHCMEVWAISGIGEVPSPRPLACHSPEQQGAYLNKILEALLEKSLKKLMTIRRDYLLAVSQSNNVPLPDPDPTKRQISDALIAWISSLPKPSILNTVRIPPPLPGPTPTSGYFFPDSNAPTSGDGAKHTPFTSDVLKHLRRVIAETVLPSWVEKPPSNFGSASHGKLKADHWRTLCTIHMVLTLIPLWGQAAASTEQKLALQNFIHLVVAVDLATRRTMSPARIQLFDKNIELYIQGLRSIYDHPLVPNHHMSLHLQECLRLFGPVRGWWAFPFERYNGLLQRLNTNHKPREMPSTFMKYFYLGANLRGLVGAIAWPKLDVYQQWKTAFYSAFKDATQGTRYTELLSFISGSGNDAYIYDAKRATTLPPHVHQQLISLIFPPHPSTASSPSKHKGVSNIGEYVSDVWKGGVKFTTALSSKRNSFVVFSTSAGACDGGPVRAGRIQDIFYHRRVNGGQDIVEPFLVVKEYLSMRRRHQRLDPFANFPDLGTKMYYNEVDPNARVIRLSDVVSHFAALVYTPDEIGVECMIARSLART</sequence>
<feature type="transmembrane region" description="Helical" evidence="1">
    <location>
        <begin position="131"/>
        <end position="149"/>
    </location>
</feature>
<keyword evidence="1" id="KW-0812">Transmembrane</keyword>
<evidence type="ECO:0000256" key="1">
    <source>
        <dbReference type="SAM" id="Phobius"/>
    </source>
</evidence>
<keyword evidence="1" id="KW-0472">Membrane</keyword>
<dbReference type="PANTHER" id="PTHR46579">
    <property type="entry name" value="F5/8 TYPE C DOMAIN-CONTAINING PROTEIN-RELATED"/>
    <property type="match status" value="1"/>
</dbReference>
<protein>
    <submittedName>
        <fullName evidence="2">Adenylate cyclase (Adenylyl cyclase))</fullName>
        <ecNumber evidence="2">4.6.1.1</ecNumber>
    </submittedName>
</protein>
<dbReference type="GO" id="GO:0004016">
    <property type="term" value="F:adenylate cyclase activity"/>
    <property type="evidence" value="ECO:0007669"/>
    <property type="project" value="UniProtKB-EC"/>
</dbReference>